<comment type="subcellular location">
    <subcellularLocation>
        <location evidence="1">Cell envelope</location>
    </subcellularLocation>
</comment>
<evidence type="ECO:0000256" key="1">
    <source>
        <dbReference type="ARBA" id="ARBA00004196"/>
    </source>
</evidence>
<proteinExistence type="inferred from homology"/>
<keyword evidence="9" id="KW-1185">Reference proteome</keyword>
<evidence type="ECO:0000259" key="7">
    <source>
        <dbReference type="PROSITE" id="PS50983"/>
    </source>
</evidence>
<keyword evidence="4" id="KW-0408">Iron</keyword>
<dbReference type="Proteomes" id="UP001069802">
    <property type="component" value="Unassembled WGS sequence"/>
</dbReference>
<dbReference type="SUPFAM" id="SSF53807">
    <property type="entry name" value="Helical backbone' metal receptor"/>
    <property type="match status" value="1"/>
</dbReference>
<evidence type="ECO:0000313" key="9">
    <source>
        <dbReference type="Proteomes" id="UP001069802"/>
    </source>
</evidence>
<reference evidence="8" key="1">
    <citation type="submission" date="2022-12" db="EMBL/GenBank/DDBJ databases">
        <title>Bacterial isolates from different developmental stages of Nematostella vectensis.</title>
        <authorList>
            <person name="Fraune S."/>
        </authorList>
    </citation>
    <scope>NUCLEOTIDE SEQUENCE</scope>
    <source>
        <strain evidence="8">G21630-S1</strain>
    </source>
</reference>
<keyword evidence="3" id="KW-0813">Transport</keyword>
<keyword evidence="5 6" id="KW-0732">Signal</keyword>
<protein>
    <submittedName>
        <fullName evidence="8">ABC transporter substrate-binding protein</fullName>
    </submittedName>
</protein>
<evidence type="ECO:0000256" key="4">
    <source>
        <dbReference type="ARBA" id="ARBA00022496"/>
    </source>
</evidence>
<evidence type="ECO:0000256" key="3">
    <source>
        <dbReference type="ARBA" id="ARBA00022448"/>
    </source>
</evidence>
<feature type="chain" id="PRO_5046114681" evidence="6">
    <location>
        <begin position="28"/>
        <end position="325"/>
    </location>
</feature>
<dbReference type="InterPro" id="IPR002491">
    <property type="entry name" value="ABC_transptr_periplasmic_BD"/>
</dbReference>
<dbReference type="PANTHER" id="PTHR30532">
    <property type="entry name" value="IRON III DICITRATE-BINDING PERIPLASMIC PROTEIN"/>
    <property type="match status" value="1"/>
</dbReference>
<comment type="similarity">
    <text evidence="2">Belongs to the bacterial solute-binding protein 8 family.</text>
</comment>
<accession>A0ABT4LEM5</accession>
<evidence type="ECO:0000256" key="2">
    <source>
        <dbReference type="ARBA" id="ARBA00008814"/>
    </source>
</evidence>
<dbReference type="PROSITE" id="PS50983">
    <property type="entry name" value="FE_B12_PBP"/>
    <property type="match status" value="1"/>
</dbReference>
<keyword evidence="4" id="KW-0406">Ion transport</keyword>
<gene>
    <name evidence="8" type="ORF">O4H49_02070</name>
</gene>
<dbReference type="Pfam" id="PF01497">
    <property type="entry name" value="Peripla_BP_2"/>
    <property type="match status" value="1"/>
</dbReference>
<evidence type="ECO:0000256" key="5">
    <source>
        <dbReference type="ARBA" id="ARBA00022729"/>
    </source>
</evidence>
<feature type="domain" description="Fe/B12 periplasmic-binding" evidence="7">
    <location>
        <begin position="48"/>
        <end position="305"/>
    </location>
</feature>
<name>A0ABT4LEM5_9PROT</name>
<dbReference type="InterPro" id="IPR051313">
    <property type="entry name" value="Bact_iron-sidero_bind"/>
</dbReference>
<comment type="caution">
    <text evidence="8">The sequence shown here is derived from an EMBL/GenBank/DDBJ whole genome shotgun (WGS) entry which is preliminary data.</text>
</comment>
<dbReference type="PANTHER" id="PTHR30532:SF1">
    <property type="entry name" value="IRON(3+)-HYDROXAMATE-BINDING PROTEIN FHUD"/>
    <property type="match status" value="1"/>
</dbReference>
<dbReference type="EMBL" id="JAPWGY010000001">
    <property type="protein sequence ID" value="MCZ4279545.1"/>
    <property type="molecule type" value="Genomic_DNA"/>
</dbReference>
<evidence type="ECO:0000256" key="6">
    <source>
        <dbReference type="SAM" id="SignalP"/>
    </source>
</evidence>
<dbReference type="RefSeq" id="WP_269421746.1">
    <property type="nucleotide sequence ID" value="NZ_JAPWGY010000001.1"/>
</dbReference>
<organism evidence="8 9">
    <name type="scientific">Kiloniella laminariae</name>
    <dbReference type="NCBI Taxonomy" id="454162"/>
    <lineage>
        <taxon>Bacteria</taxon>
        <taxon>Pseudomonadati</taxon>
        <taxon>Pseudomonadota</taxon>
        <taxon>Alphaproteobacteria</taxon>
        <taxon>Rhodospirillales</taxon>
        <taxon>Kiloniellaceae</taxon>
        <taxon>Kiloniella</taxon>
    </lineage>
</organism>
<sequence>MQKLKNLHPLSAMALGLSLMFTAPAEAGPISVIDDRGVVVTVEQEPKKIAAISYFAADTALALGLQPVASTYMIEDRNPDYLLDYLTDAKKLGQRASPNMELLADSEPDLIVAIRRYTEGSAKQFNAVAPYLAFNLETFGDSDRSILQMGSLLGKGTEASGLNEKFHADLAAHVEKIPEGAGPKYLFIWGGGESPWAYYNEHMTSALVTALGGQNISGSNPTPHVPDNTAYEMSLEYMLAQNPEVIFVYDYGPDRPFENNPIWSRLDAVKNGRVHFVKDHWIESHGPIARQMVLREAAHFLYPETFPEIDVRAEATKLIPATITN</sequence>
<feature type="signal peptide" evidence="6">
    <location>
        <begin position="1"/>
        <end position="27"/>
    </location>
</feature>
<evidence type="ECO:0000313" key="8">
    <source>
        <dbReference type="EMBL" id="MCZ4279545.1"/>
    </source>
</evidence>
<keyword evidence="4" id="KW-0410">Iron transport</keyword>
<dbReference type="Gene3D" id="3.40.50.1980">
    <property type="entry name" value="Nitrogenase molybdenum iron protein domain"/>
    <property type="match status" value="2"/>
</dbReference>